<protein>
    <submittedName>
        <fullName evidence="2">Uncharacterized protein</fullName>
    </submittedName>
</protein>
<feature type="compositionally biased region" description="Low complexity" evidence="1">
    <location>
        <begin position="86"/>
        <end position="107"/>
    </location>
</feature>
<comment type="caution">
    <text evidence="2">The sequence shown here is derived from an EMBL/GenBank/DDBJ whole genome shotgun (WGS) entry which is preliminary data.</text>
</comment>
<reference evidence="3" key="1">
    <citation type="submission" date="2023-01" db="EMBL/GenBank/DDBJ databases">
        <title>Key to firefly adult light organ development and bioluminescence: homeobox transcription factors regulate luciferase expression and transportation to peroxisome.</title>
        <authorList>
            <person name="Fu X."/>
        </authorList>
    </citation>
    <scope>NUCLEOTIDE SEQUENCE [LARGE SCALE GENOMIC DNA]</scope>
</reference>
<dbReference type="EMBL" id="JARPUR010000002">
    <property type="protein sequence ID" value="KAK4882901.1"/>
    <property type="molecule type" value="Genomic_DNA"/>
</dbReference>
<gene>
    <name evidence="2" type="ORF">RN001_006220</name>
</gene>
<evidence type="ECO:0000313" key="2">
    <source>
        <dbReference type="EMBL" id="KAK4882901.1"/>
    </source>
</evidence>
<evidence type="ECO:0000256" key="1">
    <source>
        <dbReference type="SAM" id="MobiDB-lite"/>
    </source>
</evidence>
<dbReference type="Proteomes" id="UP001353858">
    <property type="component" value="Unassembled WGS sequence"/>
</dbReference>
<accession>A0AAN7SB61</accession>
<evidence type="ECO:0000313" key="3">
    <source>
        <dbReference type="Proteomes" id="UP001353858"/>
    </source>
</evidence>
<keyword evidence="3" id="KW-1185">Reference proteome</keyword>
<proteinExistence type="predicted"/>
<organism evidence="2 3">
    <name type="scientific">Aquatica leii</name>
    <dbReference type="NCBI Taxonomy" id="1421715"/>
    <lineage>
        <taxon>Eukaryota</taxon>
        <taxon>Metazoa</taxon>
        <taxon>Ecdysozoa</taxon>
        <taxon>Arthropoda</taxon>
        <taxon>Hexapoda</taxon>
        <taxon>Insecta</taxon>
        <taxon>Pterygota</taxon>
        <taxon>Neoptera</taxon>
        <taxon>Endopterygota</taxon>
        <taxon>Coleoptera</taxon>
        <taxon>Polyphaga</taxon>
        <taxon>Elateriformia</taxon>
        <taxon>Elateroidea</taxon>
        <taxon>Lampyridae</taxon>
        <taxon>Luciolinae</taxon>
        <taxon>Aquatica</taxon>
    </lineage>
</organism>
<sequence>MLRCLLLRRMVLIKGDPPSEGKWKLYTISQKFFECDDYHKAKSKLRQAEKTSDIQSQSEIDVQVVESQRRRLPPRRLYDSSDDENISNNNLPRPPLLKNSVLNSNSSSKHKDTSLERLVVNERQTITTSKDTQVNKGLAHRNVDKAEYPVAMNKLIAFPVDAEKDLATLENYIADKENSVHLALYLSTLGGRDVIGKVNNILKHCITNKLATFHM</sequence>
<dbReference type="AlphaFoldDB" id="A0AAN7SB61"/>
<feature type="region of interest" description="Disordered" evidence="1">
    <location>
        <begin position="71"/>
        <end position="113"/>
    </location>
</feature>
<name>A0AAN7SB61_9COLE</name>